<dbReference type="SUPFAM" id="SSF46689">
    <property type="entry name" value="Homeodomain-like"/>
    <property type="match status" value="2"/>
</dbReference>
<keyword evidence="9" id="KW-1185">Reference proteome</keyword>
<evidence type="ECO:0000259" key="7">
    <source>
        <dbReference type="PROSITE" id="PS50110"/>
    </source>
</evidence>
<evidence type="ECO:0000313" key="9">
    <source>
        <dbReference type="Proteomes" id="UP000245202"/>
    </source>
</evidence>
<keyword evidence="4" id="KW-0597">Phosphoprotein</keyword>
<dbReference type="PANTHER" id="PTHR43280">
    <property type="entry name" value="ARAC-FAMILY TRANSCRIPTIONAL REGULATOR"/>
    <property type="match status" value="1"/>
</dbReference>
<dbReference type="InterPro" id="IPR018062">
    <property type="entry name" value="HTH_AraC-typ_CS"/>
</dbReference>
<keyword evidence="1" id="KW-0805">Transcription regulation</keyword>
<reference evidence="8 9" key="1">
    <citation type="submission" date="2017-08" db="EMBL/GenBank/DDBJ databases">
        <title>Substantial Increase in Enzyme Production by Combined Drug-Resistance Mutations in Paenibacillus agaridevorans.</title>
        <authorList>
            <person name="Tanaka Y."/>
            <person name="Funane K."/>
            <person name="Hosaka T."/>
            <person name="Shiwa Y."/>
            <person name="Fujita N."/>
            <person name="Miyazaki T."/>
            <person name="Yoshikawa H."/>
            <person name="Murakami K."/>
            <person name="Kasahara K."/>
            <person name="Inaoka T."/>
            <person name="Hiraga Y."/>
            <person name="Ochi K."/>
        </authorList>
    </citation>
    <scope>NUCLEOTIDE SEQUENCE [LARGE SCALE GENOMIC DNA]</scope>
    <source>
        <strain evidence="8 9">T-3040</strain>
    </source>
</reference>
<evidence type="ECO:0000256" key="2">
    <source>
        <dbReference type="ARBA" id="ARBA00023125"/>
    </source>
</evidence>
<dbReference type="PROSITE" id="PS00041">
    <property type="entry name" value="HTH_ARAC_FAMILY_1"/>
    <property type="match status" value="1"/>
</dbReference>
<comment type="caution">
    <text evidence="8">The sequence shown here is derived from an EMBL/GenBank/DDBJ whole genome shotgun (WGS) entry which is preliminary data.</text>
</comment>
<feature type="region of interest" description="Disordered" evidence="5">
    <location>
        <begin position="123"/>
        <end position="143"/>
    </location>
</feature>
<evidence type="ECO:0000259" key="6">
    <source>
        <dbReference type="PROSITE" id="PS01124"/>
    </source>
</evidence>
<dbReference type="GO" id="GO:0000160">
    <property type="term" value="P:phosphorelay signal transduction system"/>
    <property type="evidence" value="ECO:0007669"/>
    <property type="project" value="InterPro"/>
</dbReference>
<dbReference type="InterPro" id="IPR009057">
    <property type="entry name" value="Homeodomain-like_sf"/>
</dbReference>
<dbReference type="Gene3D" id="3.40.50.2300">
    <property type="match status" value="1"/>
</dbReference>
<dbReference type="Pfam" id="PF00072">
    <property type="entry name" value="Response_reg"/>
    <property type="match status" value="1"/>
</dbReference>
<feature type="domain" description="HTH araC/xylS-type" evidence="6">
    <location>
        <begin position="431"/>
        <end position="529"/>
    </location>
</feature>
<dbReference type="InterPro" id="IPR020449">
    <property type="entry name" value="Tscrpt_reg_AraC-type_HTH"/>
</dbReference>
<dbReference type="PANTHER" id="PTHR43280:SF2">
    <property type="entry name" value="HTH-TYPE TRANSCRIPTIONAL REGULATOR EXSA"/>
    <property type="match status" value="1"/>
</dbReference>
<dbReference type="SMART" id="SM00342">
    <property type="entry name" value="HTH_ARAC"/>
    <property type="match status" value="1"/>
</dbReference>
<dbReference type="Gene3D" id="1.10.10.60">
    <property type="entry name" value="Homeodomain-like"/>
    <property type="match status" value="2"/>
</dbReference>
<evidence type="ECO:0000256" key="5">
    <source>
        <dbReference type="SAM" id="MobiDB-lite"/>
    </source>
</evidence>
<organism evidence="8 9">
    <name type="scientific">Paenibacillus agaridevorans</name>
    <dbReference type="NCBI Taxonomy" id="171404"/>
    <lineage>
        <taxon>Bacteria</taxon>
        <taxon>Bacillati</taxon>
        <taxon>Bacillota</taxon>
        <taxon>Bacilli</taxon>
        <taxon>Bacillales</taxon>
        <taxon>Paenibacillaceae</taxon>
        <taxon>Paenibacillus</taxon>
    </lineage>
</organism>
<accession>A0A2R5EKW5</accession>
<evidence type="ECO:0000313" key="8">
    <source>
        <dbReference type="EMBL" id="GBG07286.1"/>
    </source>
</evidence>
<keyword evidence="3" id="KW-0804">Transcription</keyword>
<dbReference type="SMART" id="SM00448">
    <property type="entry name" value="REC"/>
    <property type="match status" value="1"/>
</dbReference>
<evidence type="ECO:0000256" key="3">
    <source>
        <dbReference type="ARBA" id="ARBA00023163"/>
    </source>
</evidence>
<protein>
    <submittedName>
        <fullName evidence="8">DNA-binding response regulator</fullName>
    </submittedName>
</protein>
<dbReference type="CDD" id="cd17536">
    <property type="entry name" value="REC_YesN-like"/>
    <property type="match status" value="1"/>
</dbReference>
<dbReference type="RefSeq" id="WP_108992371.1">
    <property type="nucleotide sequence ID" value="NZ_BDQX01000085.1"/>
</dbReference>
<dbReference type="Pfam" id="PF12833">
    <property type="entry name" value="HTH_18"/>
    <property type="match status" value="1"/>
</dbReference>
<feature type="modified residue" description="4-aspartylphosphate" evidence="4">
    <location>
        <position position="55"/>
    </location>
</feature>
<dbReference type="GO" id="GO:0043565">
    <property type="term" value="F:sequence-specific DNA binding"/>
    <property type="evidence" value="ECO:0007669"/>
    <property type="project" value="InterPro"/>
</dbReference>
<dbReference type="InterPro" id="IPR041522">
    <property type="entry name" value="CdaR_GGDEF"/>
</dbReference>
<dbReference type="InterPro" id="IPR011006">
    <property type="entry name" value="CheY-like_superfamily"/>
</dbReference>
<dbReference type="PRINTS" id="PR00032">
    <property type="entry name" value="HTHARAC"/>
</dbReference>
<dbReference type="AlphaFoldDB" id="A0A2R5EKW5"/>
<dbReference type="Proteomes" id="UP000245202">
    <property type="component" value="Unassembled WGS sequence"/>
</dbReference>
<dbReference type="GO" id="GO:0003700">
    <property type="term" value="F:DNA-binding transcription factor activity"/>
    <property type="evidence" value="ECO:0007669"/>
    <property type="project" value="InterPro"/>
</dbReference>
<feature type="domain" description="Response regulatory" evidence="7">
    <location>
        <begin position="3"/>
        <end position="120"/>
    </location>
</feature>
<dbReference type="PROSITE" id="PS01124">
    <property type="entry name" value="HTH_ARAC_FAMILY_2"/>
    <property type="match status" value="1"/>
</dbReference>
<evidence type="ECO:0000256" key="1">
    <source>
        <dbReference type="ARBA" id="ARBA00023015"/>
    </source>
</evidence>
<sequence length="534" mass="60821">MPKIVVVDDEAIFRRGLRAMIASWDSEWEVVGDAKDGYEALELLQQLTPDVLLTDIRMPKMDGLQLQTIARERFPKLQCVVISGYEDFSYLQQSMRSGAKDYIMKPVEREELTRVLDKLKEELRTRGASPAPEAPKDDRQLRQQASDGLSAGIMRGSLHQQDLDLLSQLGIELSEPYFNCLVIKLDKESVARERYTQSDPSLFQLYIQQFVQEILDHRMPGFSFVFSESEVAALVNMPDTNMDALLELAESIRRQIKSLSNLTVTIGIGRPVKGFESMTVPFREAGIALLYRLVVGGDKVIDYRNAAQNHLLKAEVKKWSWESLDKAIHEGRRDEAERLAELTIGELCAKAGTPELVHQQICKLLIQCYELSEELGLTRDWLGEKDIRTLLVEICSISSSTELIEVCRTLLGSLTSGIAEGSKPTERDPIQLAERYLEKHYHEPLALKDLADKVFLNAAYFSTLYKQRTGKTFVERLTELRVEEAKRRLASTDEKILGIAEMTGFSNIRHFNRVFKNEAGVTPKEYREEVRSRR</sequence>
<keyword evidence="2 8" id="KW-0238">DNA-binding</keyword>
<dbReference type="PROSITE" id="PS50110">
    <property type="entry name" value="RESPONSE_REGULATORY"/>
    <property type="match status" value="1"/>
</dbReference>
<evidence type="ECO:0000256" key="4">
    <source>
        <dbReference type="PROSITE-ProRule" id="PRU00169"/>
    </source>
</evidence>
<dbReference type="Pfam" id="PF17853">
    <property type="entry name" value="GGDEF_2"/>
    <property type="match status" value="1"/>
</dbReference>
<proteinExistence type="predicted"/>
<dbReference type="EMBL" id="BDQX01000085">
    <property type="protein sequence ID" value="GBG07286.1"/>
    <property type="molecule type" value="Genomic_DNA"/>
</dbReference>
<dbReference type="SUPFAM" id="SSF52172">
    <property type="entry name" value="CheY-like"/>
    <property type="match status" value="1"/>
</dbReference>
<dbReference type="InterPro" id="IPR001789">
    <property type="entry name" value="Sig_transdc_resp-reg_receiver"/>
</dbReference>
<name>A0A2R5EKW5_9BACL</name>
<dbReference type="InterPro" id="IPR018060">
    <property type="entry name" value="HTH_AraC"/>
</dbReference>
<gene>
    <name evidence="8" type="ORF">PAT3040_01834</name>
</gene>